<reference evidence="1" key="1">
    <citation type="submission" date="2020-02" db="EMBL/GenBank/DDBJ databases">
        <authorList>
            <person name="Meier V. D."/>
        </authorList>
    </citation>
    <scope>NUCLEOTIDE SEQUENCE</scope>
    <source>
        <strain evidence="1">AVDCRST_MAG41</strain>
    </source>
</reference>
<dbReference type="GO" id="GO:0008870">
    <property type="term" value="F:galactoside O-acetyltransferase activity"/>
    <property type="evidence" value="ECO:0007669"/>
    <property type="project" value="UniProtKB-EC"/>
</dbReference>
<name>A0A6J4HWP6_9ACTN</name>
<dbReference type="EMBL" id="CADCTP010000103">
    <property type="protein sequence ID" value="CAA9233132.1"/>
    <property type="molecule type" value="Genomic_DNA"/>
</dbReference>
<dbReference type="EC" id="2.3.1.18" evidence="1"/>
<organism evidence="1">
    <name type="scientific">uncultured Mycobacteriales bacterium</name>
    <dbReference type="NCBI Taxonomy" id="581187"/>
    <lineage>
        <taxon>Bacteria</taxon>
        <taxon>Bacillati</taxon>
        <taxon>Actinomycetota</taxon>
        <taxon>Actinomycetes</taxon>
        <taxon>Mycobacteriales</taxon>
        <taxon>environmental samples</taxon>
    </lineage>
</organism>
<proteinExistence type="predicted"/>
<protein>
    <submittedName>
        <fullName evidence="1">Galactoside O-acetyltransferase</fullName>
        <ecNumber evidence="1">2.3.1.18</ecNumber>
    </submittedName>
</protein>
<dbReference type="PANTHER" id="PTHR23416">
    <property type="entry name" value="SIALIC ACID SYNTHASE-RELATED"/>
    <property type="match status" value="1"/>
</dbReference>
<dbReference type="InterPro" id="IPR001451">
    <property type="entry name" value="Hexapep"/>
</dbReference>
<dbReference type="SUPFAM" id="SSF51161">
    <property type="entry name" value="Trimeric LpxA-like enzymes"/>
    <property type="match status" value="1"/>
</dbReference>
<gene>
    <name evidence="1" type="ORF">AVDCRST_MAG41-1053</name>
</gene>
<dbReference type="Gene3D" id="2.160.10.10">
    <property type="entry name" value="Hexapeptide repeat proteins"/>
    <property type="match status" value="1"/>
</dbReference>
<dbReference type="InterPro" id="IPR011004">
    <property type="entry name" value="Trimer_LpxA-like_sf"/>
</dbReference>
<dbReference type="Pfam" id="PF00132">
    <property type="entry name" value="Hexapep"/>
    <property type="match status" value="1"/>
</dbReference>
<dbReference type="AlphaFoldDB" id="A0A6J4HWP6"/>
<dbReference type="PANTHER" id="PTHR23416:SF78">
    <property type="entry name" value="LIPOPOLYSACCHARIDE BIOSYNTHESIS O-ACETYL TRANSFERASE WBBJ-RELATED"/>
    <property type="match status" value="1"/>
</dbReference>
<keyword evidence="1" id="KW-0808">Transferase</keyword>
<sequence length="226" mass="25023">MATQARFLTLASLRWVIRHRAWTPWYLVRYWRFAKFKLRNPHVITEGFVFLGRGVTLEARRGYGRLILGRWVHIGSGNSIRCHEGTIRIGDKCVFGKDNTVNGYLDIEFGAATIVADWVYVCDFDHVFADVTVPIKDQGIVKTPVRVGPDVWLGTKVTVLRGITIGRGCVVAANAVVNKDLPPYSVAVGVPARVVRDRVADHEAAAARRAALADIARKTRAAAESS</sequence>
<keyword evidence="1" id="KW-0012">Acyltransferase</keyword>
<dbReference type="CDD" id="cd04647">
    <property type="entry name" value="LbH_MAT_like"/>
    <property type="match status" value="1"/>
</dbReference>
<accession>A0A6J4HWP6</accession>
<dbReference type="InterPro" id="IPR051159">
    <property type="entry name" value="Hexapeptide_acetyltransf"/>
</dbReference>
<evidence type="ECO:0000313" key="1">
    <source>
        <dbReference type="EMBL" id="CAA9233132.1"/>
    </source>
</evidence>